<evidence type="ECO:0000256" key="7">
    <source>
        <dbReference type="RuleBase" id="RU364038"/>
    </source>
</evidence>
<proteinExistence type="inferred from homology"/>
<dbReference type="InterPro" id="IPR036249">
    <property type="entry name" value="Thioredoxin-like_sf"/>
</dbReference>
<dbReference type="Gene3D" id="3.40.30.10">
    <property type="entry name" value="Glutaredoxin"/>
    <property type="match status" value="1"/>
</dbReference>
<dbReference type="AlphaFoldDB" id="A0A3M0A2D5"/>
<dbReference type="Gene3D" id="3.10.450.70">
    <property type="entry name" value="Disulphide bond isomerase, DsbC/G, N-terminal"/>
    <property type="match status" value="1"/>
</dbReference>
<evidence type="ECO:0000313" key="11">
    <source>
        <dbReference type="Proteomes" id="UP000267187"/>
    </source>
</evidence>
<comment type="function">
    <text evidence="7">Required for disulfide bond formation in some periplasmic proteins. Acts by transferring its disulfide bond to other proteins and is reduced in the process.</text>
</comment>
<comment type="similarity">
    <text evidence="2 7">Belongs to the thioredoxin family. DsbC subfamily.</text>
</comment>
<sequence length="267" mass="29474">MTYIVPITLEAKERIYIMKLFKIAVALMALSLSVPSIGQALVPQAEANVDRAQANLQRIYPQIPWGTPAPSSVEGWLMVPIIGSPEAIYVSNDGEHLFTGKVFRISGNSPVDIEEERMMPERAEKLANYDLSEALIYPASSEKKARIYVFTDVSCGYCRRFHGQLDELNDAGVEVVYLAYPRDTQSRQPTAYRTMTGVWCSRDPKGSLNEAFAGESFQAANCSDAVRDQYNFGSSLGVNSTPHIFLEDGTKIPGAQPTEVLLQQLGI</sequence>
<evidence type="ECO:0000256" key="5">
    <source>
        <dbReference type="ARBA" id="ARBA00023157"/>
    </source>
</evidence>
<evidence type="ECO:0000256" key="2">
    <source>
        <dbReference type="ARBA" id="ARBA00009813"/>
    </source>
</evidence>
<dbReference type="Pfam" id="PF10411">
    <property type="entry name" value="DsbC_N"/>
    <property type="match status" value="1"/>
</dbReference>
<dbReference type="InterPro" id="IPR033954">
    <property type="entry name" value="DiS-bond_Isoase_DsbC/G"/>
</dbReference>
<organism evidence="10 11">
    <name type="scientific">Umboniibacter marinipuniceus</name>
    <dbReference type="NCBI Taxonomy" id="569599"/>
    <lineage>
        <taxon>Bacteria</taxon>
        <taxon>Pseudomonadati</taxon>
        <taxon>Pseudomonadota</taxon>
        <taxon>Gammaproteobacteria</taxon>
        <taxon>Cellvibrionales</taxon>
        <taxon>Cellvibrionaceae</taxon>
        <taxon>Umboniibacter</taxon>
    </lineage>
</organism>
<dbReference type="PANTHER" id="PTHR35272">
    <property type="entry name" value="THIOL:DISULFIDE INTERCHANGE PROTEIN DSBC-RELATED"/>
    <property type="match status" value="1"/>
</dbReference>
<feature type="domain" description="Thioredoxin-like fold" evidence="9">
    <location>
        <begin position="140"/>
        <end position="265"/>
    </location>
</feature>
<keyword evidence="3 7" id="KW-0732">Signal</keyword>
<dbReference type="SUPFAM" id="SSF52833">
    <property type="entry name" value="Thioredoxin-like"/>
    <property type="match status" value="1"/>
</dbReference>
<dbReference type="CDD" id="cd03020">
    <property type="entry name" value="DsbA_DsbC_DsbG"/>
    <property type="match status" value="1"/>
</dbReference>
<feature type="domain" description="Disulphide bond isomerase DsbC/G N-terminal" evidence="8">
    <location>
        <begin position="45"/>
        <end position="108"/>
    </location>
</feature>
<protein>
    <recommendedName>
        <fullName evidence="7">Thiol:disulfide interchange protein</fullName>
    </recommendedName>
</protein>
<dbReference type="PANTHER" id="PTHR35272:SF3">
    <property type="entry name" value="THIOL:DISULFIDE INTERCHANGE PROTEIN DSBC"/>
    <property type="match status" value="1"/>
</dbReference>
<name>A0A3M0A2D5_9GAMM</name>
<keyword evidence="4 7" id="KW-0574">Periplasm</keyword>
<dbReference type="GO" id="GO:0042597">
    <property type="term" value="C:periplasmic space"/>
    <property type="evidence" value="ECO:0007669"/>
    <property type="project" value="UniProtKB-SubCell"/>
</dbReference>
<evidence type="ECO:0000256" key="4">
    <source>
        <dbReference type="ARBA" id="ARBA00022764"/>
    </source>
</evidence>
<dbReference type="InterPro" id="IPR012336">
    <property type="entry name" value="Thioredoxin-like_fold"/>
</dbReference>
<keyword evidence="6 7" id="KW-0676">Redox-active center</keyword>
<dbReference type="InterPro" id="IPR051470">
    <property type="entry name" value="Thiol:disulfide_interchange"/>
</dbReference>
<gene>
    <name evidence="10" type="ORF">DFR27_1791</name>
</gene>
<dbReference type="InterPro" id="IPR018950">
    <property type="entry name" value="DiS-bond_isomerase_DsbC/G_N"/>
</dbReference>
<dbReference type="Pfam" id="PF13098">
    <property type="entry name" value="Thioredoxin_2"/>
    <property type="match status" value="1"/>
</dbReference>
<evidence type="ECO:0000259" key="9">
    <source>
        <dbReference type="Pfam" id="PF13098"/>
    </source>
</evidence>
<evidence type="ECO:0000256" key="3">
    <source>
        <dbReference type="ARBA" id="ARBA00022729"/>
    </source>
</evidence>
<dbReference type="EMBL" id="REFJ01000004">
    <property type="protein sequence ID" value="RMA79351.1"/>
    <property type="molecule type" value="Genomic_DNA"/>
</dbReference>
<accession>A0A3M0A2D5</accession>
<dbReference type="InterPro" id="IPR009094">
    <property type="entry name" value="DiS-bond_isomerase_DsbC/G_N_sf"/>
</dbReference>
<evidence type="ECO:0000259" key="8">
    <source>
        <dbReference type="Pfam" id="PF10411"/>
    </source>
</evidence>
<keyword evidence="11" id="KW-1185">Reference proteome</keyword>
<evidence type="ECO:0000256" key="6">
    <source>
        <dbReference type="ARBA" id="ARBA00023284"/>
    </source>
</evidence>
<comment type="caution">
    <text evidence="10">The sequence shown here is derived from an EMBL/GenBank/DDBJ whole genome shotgun (WGS) entry which is preliminary data.</text>
</comment>
<evidence type="ECO:0000313" key="10">
    <source>
        <dbReference type="EMBL" id="RMA79351.1"/>
    </source>
</evidence>
<comment type="subcellular location">
    <subcellularLocation>
        <location evidence="1 7">Periplasm</location>
    </subcellularLocation>
</comment>
<dbReference type="SUPFAM" id="SSF54423">
    <property type="entry name" value="DsbC/DsbG N-terminal domain-like"/>
    <property type="match status" value="1"/>
</dbReference>
<dbReference type="Proteomes" id="UP000267187">
    <property type="component" value="Unassembled WGS sequence"/>
</dbReference>
<evidence type="ECO:0000256" key="1">
    <source>
        <dbReference type="ARBA" id="ARBA00004418"/>
    </source>
</evidence>
<keyword evidence="5" id="KW-1015">Disulfide bond</keyword>
<reference evidence="10 11" key="1">
    <citation type="submission" date="2018-10" db="EMBL/GenBank/DDBJ databases">
        <title>Genomic Encyclopedia of Type Strains, Phase IV (KMG-IV): sequencing the most valuable type-strain genomes for metagenomic binning, comparative biology and taxonomic classification.</title>
        <authorList>
            <person name="Goeker M."/>
        </authorList>
    </citation>
    <scope>NUCLEOTIDE SEQUENCE [LARGE SCALE GENOMIC DNA]</scope>
    <source>
        <strain evidence="10 11">DSM 25080</strain>
    </source>
</reference>